<keyword evidence="2" id="KW-1185">Reference proteome</keyword>
<accession>A0A2B4RKX2</accession>
<evidence type="ECO:0000313" key="2">
    <source>
        <dbReference type="Proteomes" id="UP000225706"/>
    </source>
</evidence>
<gene>
    <name evidence="1" type="ORF">AWC38_SpisGene18678</name>
</gene>
<evidence type="ECO:0000313" key="1">
    <source>
        <dbReference type="EMBL" id="PFX17007.1"/>
    </source>
</evidence>
<comment type="caution">
    <text evidence="1">The sequence shown here is derived from an EMBL/GenBank/DDBJ whole genome shotgun (WGS) entry which is preliminary data.</text>
</comment>
<proteinExistence type="predicted"/>
<name>A0A2B4RKX2_STYPI</name>
<dbReference type="Proteomes" id="UP000225706">
    <property type="component" value="Unassembled WGS sequence"/>
</dbReference>
<sequence length="196" mass="21626">MSTRGIRGGLVFAFHEFPFSLVLYTQWPTAVVVSFDVNDDDGGDVDEDDGKDDDKVVEDDTVDDVDGKLHDIAVTDDAVETVDNDNDDADDDVIDVDDNDENDADSEVKVAAVEAGADDNTVHGRSDMGDDNCSCTSLNERQKKRDTLYTRSNLFFVVGHLNDDSIILQIPEFFKVCFLVLIIPTVASPQWTDNNI</sequence>
<dbReference type="AlphaFoldDB" id="A0A2B4RKX2"/>
<dbReference type="EMBL" id="LSMT01000503">
    <property type="protein sequence ID" value="PFX17007.1"/>
    <property type="molecule type" value="Genomic_DNA"/>
</dbReference>
<protein>
    <submittedName>
        <fullName evidence="1">Uncharacterized protein</fullName>
    </submittedName>
</protein>
<organism evidence="1 2">
    <name type="scientific">Stylophora pistillata</name>
    <name type="common">Smooth cauliflower coral</name>
    <dbReference type="NCBI Taxonomy" id="50429"/>
    <lineage>
        <taxon>Eukaryota</taxon>
        <taxon>Metazoa</taxon>
        <taxon>Cnidaria</taxon>
        <taxon>Anthozoa</taxon>
        <taxon>Hexacorallia</taxon>
        <taxon>Scleractinia</taxon>
        <taxon>Astrocoeniina</taxon>
        <taxon>Pocilloporidae</taxon>
        <taxon>Stylophora</taxon>
    </lineage>
</organism>
<reference evidence="2" key="1">
    <citation type="journal article" date="2017" name="bioRxiv">
        <title>Comparative analysis of the genomes of Stylophora pistillata and Acropora digitifera provides evidence for extensive differences between species of corals.</title>
        <authorList>
            <person name="Voolstra C.R."/>
            <person name="Li Y."/>
            <person name="Liew Y.J."/>
            <person name="Baumgarten S."/>
            <person name="Zoccola D."/>
            <person name="Flot J.-F."/>
            <person name="Tambutte S."/>
            <person name="Allemand D."/>
            <person name="Aranda M."/>
        </authorList>
    </citation>
    <scope>NUCLEOTIDE SEQUENCE [LARGE SCALE GENOMIC DNA]</scope>
</reference>